<dbReference type="Proteomes" id="UP001445335">
    <property type="component" value="Unassembled WGS sequence"/>
</dbReference>
<evidence type="ECO:0000256" key="2">
    <source>
        <dbReference type="PROSITE-ProRule" id="PRU00285"/>
    </source>
</evidence>
<dbReference type="Gene3D" id="2.60.40.790">
    <property type="match status" value="1"/>
</dbReference>
<dbReference type="EMBL" id="JALJOU010000026">
    <property type="protein sequence ID" value="KAK9836153.1"/>
    <property type="molecule type" value="Genomic_DNA"/>
</dbReference>
<dbReference type="InterPro" id="IPR031107">
    <property type="entry name" value="Small_HSP"/>
</dbReference>
<keyword evidence="6" id="KW-1185">Reference proteome</keyword>
<dbReference type="InterPro" id="IPR002068">
    <property type="entry name" value="A-crystallin/Hsp20_dom"/>
</dbReference>
<dbReference type="PANTHER" id="PTHR11527">
    <property type="entry name" value="HEAT-SHOCK PROTEIN 20 FAMILY MEMBER"/>
    <property type="match status" value="1"/>
</dbReference>
<dbReference type="InterPro" id="IPR008978">
    <property type="entry name" value="HSP20-like_chaperone"/>
</dbReference>
<accession>A0AAW1RQW0</accession>
<keyword evidence="1" id="KW-0346">Stress response</keyword>
<gene>
    <name evidence="5" type="ORF">WJX81_005290</name>
</gene>
<reference evidence="5 6" key="1">
    <citation type="journal article" date="2024" name="Nat. Commun.">
        <title>Phylogenomics reveals the evolutionary origins of lichenization in chlorophyte algae.</title>
        <authorList>
            <person name="Puginier C."/>
            <person name="Libourel C."/>
            <person name="Otte J."/>
            <person name="Skaloud P."/>
            <person name="Haon M."/>
            <person name="Grisel S."/>
            <person name="Petersen M."/>
            <person name="Berrin J.G."/>
            <person name="Delaux P.M."/>
            <person name="Dal Grande F."/>
            <person name="Keller J."/>
        </authorList>
    </citation>
    <scope>NUCLEOTIDE SEQUENCE [LARGE SCALE GENOMIC DNA]</scope>
    <source>
        <strain evidence="5 6">SAG 245.80</strain>
    </source>
</reference>
<evidence type="ECO:0000313" key="6">
    <source>
        <dbReference type="Proteomes" id="UP001445335"/>
    </source>
</evidence>
<protein>
    <recommendedName>
        <fullName evidence="4">SHSP domain-containing protein</fullName>
    </recommendedName>
</protein>
<evidence type="ECO:0000256" key="1">
    <source>
        <dbReference type="ARBA" id="ARBA00023016"/>
    </source>
</evidence>
<dbReference type="AlphaFoldDB" id="A0AAW1RQW0"/>
<organism evidence="5 6">
    <name type="scientific">Elliptochloris bilobata</name>
    <dbReference type="NCBI Taxonomy" id="381761"/>
    <lineage>
        <taxon>Eukaryota</taxon>
        <taxon>Viridiplantae</taxon>
        <taxon>Chlorophyta</taxon>
        <taxon>core chlorophytes</taxon>
        <taxon>Trebouxiophyceae</taxon>
        <taxon>Trebouxiophyceae incertae sedis</taxon>
        <taxon>Elliptochloris clade</taxon>
        <taxon>Elliptochloris</taxon>
    </lineage>
</organism>
<dbReference type="SUPFAM" id="SSF49764">
    <property type="entry name" value="HSP20-like chaperones"/>
    <property type="match status" value="1"/>
</dbReference>
<proteinExistence type="inferred from homology"/>
<comment type="caution">
    <text evidence="5">The sequence shown here is derived from an EMBL/GenBank/DDBJ whole genome shotgun (WGS) entry which is preliminary data.</text>
</comment>
<name>A0AAW1RQW0_9CHLO</name>
<evidence type="ECO:0000313" key="5">
    <source>
        <dbReference type="EMBL" id="KAK9836153.1"/>
    </source>
</evidence>
<dbReference type="CDD" id="cd06464">
    <property type="entry name" value="ACD_sHsps-like"/>
    <property type="match status" value="1"/>
</dbReference>
<evidence type="ECO:0000259" key="4">
    <source>
        <dbReference type="PROSITE" id="PS01031"/>
    </source>
</evidence>
<evidence type="ECO:0000256" key="3">
    <source>
        <dbReference type="RuleBase" id="RU003616"/>
    </source>
</evidence>
<sequence>MALALFGDDLLSPFLGGHLSNSLANTNNYGRSIPIDISETEREFSVKADVPGIDKNRLKVYQDGDVLSISAETKHENKGDKEEKGVKYHRVERSSSFVKRSIRMPDSADLSQIKAAYKDGTLHLSIPKKEKEINRNRQIAIE</sequence>
<feature type="domain" description="SHSP" evidence="4">
    <location>
        <begin position="26"/>
        <end position="142"/>
    </location>
</feature>
<dbReference type="PROSITE" id="PS01031">
    <property type="entry name" value="SHSP"/>
    <property type="match status" value="1"/>
</dbReference>
<dbReference type="Pfam" id="PF00011">
    <property type="entry name" value="HSP20"/>
    <property type="match status" value="1"/>
</dbReference>
<comment type="similarity">
    <text evidence="2 3">Belongs to the small heat shock protein (HSP20) family.</text>
</comment>